<accession>A0ABX8R2I9</accession>
<gene>
    <name evidence="1" type="ORF">AGRA3207_004342</name>
</gene>
<reference evidence="1" key="1">
    <citation type="submission" date="2020-07" db="EMBL/GenBank/DDBJ databases">
        <authorList>
            <person name="Tarantini F.S."/>
            <person name="Hong K.W."/>
            <person name="Chan K.G."/>
        </authorList>
    </citation>
    <scope>NUCLEOTIDE SEQUENCE</scope>
    <source>
        <strain evidence="1">32-07</strain>
    </source>
</reference>
<organism evidence="1 2">
    <name type="scientific">Actinomadura graeca</name>
    <dbReference type="NCBI Taxonomy" id="2750812"/>
    <lineage>
        <taxon>Bacteria</taxon>
        <taxon>Bacillati</taxon>
        <taxon>Actinomycetota</taxon>
        <taxon>Actinomycetes</taxon>
        <taxon>Streptosporangiales</taxon>
        <taxon>Thermomonosporaceae</taxon>
        <taxon>Actinomadura</taxon>
    </lineage>
</organism>
<name>A0ABX8R2I9_9ACTN</name>
<dbReference type="RefSeq" id="WP_231328893.1">
    <property type="nucleotide sequence ID" value="NZ_CP059572.1"/>
</dbReference>
<keyword evidence="2" id="KW-1185">Reference proteome</keyword>
<proteinExistence type="predicted"/>
<dbReference type="EMBL" id="CP059572">
    <property type="protein sequence ID" value="QXJ23213.1"/>
    <property type="molecule type" value="Genomic_DNA"/>
</dbReference>
<sequence length="87" mass="9803">MEQNGHEWMSNLVEGHRARGRSEAFIEDFVKGLAKGHAKAVLILLGVRGFSVSDDDRDRINNCTDIDQFDHWLKCAVTAQSAEEFVL</sequence>
<evidence type="ECO:0000313" key="1">
    <source>
        <dbReference type="EMBL" id="QXJ23213.1"/>
    </source>
</evidence>
<protein>
    <submittedName>
        <fullName evidence="1">Uncharacterized protein</fullName>
    </submittedName>
</protein>
<evidence type="ECO:0000313" key="2">
    <source>
        <dbReference type="Proteomes" id="UP001049518"/>
    </source>
</evidence>
<dbReference type="Proteomes" id="UP001049518">
    <property type="component" value="Chromosome"/>
</dbReference>